<dbReference type="Pfam" id="PF08240">
    <property type="entry name" value="ADH_N"/>
    <property type="match status" value="1"/>
</dbReference>
<reference evidence="2 3" key="1">
    <citation type="submission" date="2019-10" db="EMBL/GenBank/DDBJ databases">
        <title>Whole genome shotgun sequence of Acrocarpospora macrocephala NBRC 16266.</title>
        <authorList>
            <person name="Ichikawa N."/>
            <person name="Kimura A."/>
            <person name="Kitahashi Y."/>
            <person name="Komaki H."/>
            <person name="Oguchi A."/>
        </authorList>
    </citation>
    <scope>NUCLEOTIDE SEQUENCE [LARGE SCALE GENOMIC DNA]</scope>
    <source>
        <strain evidence="2 3">NBRC 16266</strain>
    </source>
</reference>
<dbReference type="AlphaFoldDB" id="A0A5M3WI30"/>
<comment type="caution">
    <text evidence="2">The sequence shown here is derived from an EMBL/GenBank/DDBJ whole genome shotgun (WGS) entry which is preliminary data.</text>
</comment>
<dbReference type="PANTHER" id="PTHR11695">
    <property type="entry name" value="ALCOHOL DEHYDROGENASE RELATED"/>
    <property type="match status" value="1"/>
</dbReference>
<dbReference type="Pfam" id="PF13602">
    <property type="entry name" value="ADH_zinc_N_2"/>
    <property type="match status" value="1"/>
</dbReference>
<dbReference type="GO" id="GO:0008270">
    <property type="term" value="F:zinc ion binding"/>
    <property type="evidence" value="ECO:0007669"/>
    <property type="project" value="InterPro"/>
</dbReference>
<keyword evidence="3" id="KW-1185">Reference proteome</keyword>
<dbReference type="PROSITE" id="PS01162">
    <property type="entry name" value="QOR_ZETA_CRYSTAL"/>
    <property type="match status" value="1"/>
</dbReference>
<evidence type="ECO:0000313" key="3">
    <source>
        <dbReference type="Proteomes" id="UP000331127"/>
    </source>
</evidence>
<dbReference type="OrthoDB" id="3727682at2"/>
<accession>A0A5M3WI30</accession>
<dbReference type="InterPro" id="IPR013154">
    <property type="entry name" value="ADH-like_N"/>
</dbReference>
<dbReference type="SUPFAM" id="SSF50129">
    <property type="entry name" value="GroES-like"/>
    <property type="match status" value="1"/>
</dbReference>
<dbReference type="Gene3D" id="3.40.50.720">
    <property type="entry name" value="NAD(P)-binding Rossmann-like Domain"/>
    <property type="match status" value="1"/>
</dbReference>
<protein>
    <submittedName>
        <fullName evidence="2">NADPH:quinone reductase</fullName>
    </submittedName>
</protein>
<proteinExistence type="predicted"/>
<feature type="domain" description="Enoyl reductase (ER)" evidence="1">
    <location>
        <begin position="10"/>
        <end position="328"/>
    </location>
</feature>
<dbReference type="InterPro" id="IPR020843">
    <property type="entry name" value="ER"/>
</dbReference>
<dbReference type="Gene3D" id="3.90.180.10">
    <property type="entry name" value="Medium-chain alcohol dehydrogenases, catalytic domain"/>
    <property type="match status" value="1"/>
</dbReference>
<organism evidence="2 3">
    <name type="scientific">Acrocarpospora macrocephala</name>
    <dbReference type="NCBI Taxonomy" id="150177"/>
    <lineage>
        <taxon>Bacteria</taxon>
        <taxon>Bacillati</taxon>
        <taxon>Actinomycetota</taxon>
        <taxon>Actinomycetes</taxon>
        <taxon>Streptosporangiales</taxon>
        <taxon>Streptosporangiaceae</taxon>
        <taxon>Acrocarpospora</taxon>
    </lineage>
</organism>
<name>A0A5M3WI30_9ACTN</name>
<dbReference type="Proteomes" id="UP000331127">
    <property type="component" value="Unassembled WGS sequence"/>
</dbReference>
<evidence type="ECO:0000313" key="2">
    <source>
        <dbReference type="EMBL" id="GES08366.1"/>
    </source>
</evidence>
<dbReference type="RefSeq" id="WP_155353980.1">
    <property type="nucleotide sequence ID" value="NZ_BAAAHL010000038.1"/>
</dbReference>
<gene>
    <name evidence="2" type="primary">qor_2</name>
    <name evidence="2" type="ORF">Amac_019620</name>
</gene>
<dbReference type="CDD" id="cd08267">
    <property type="entry name" value="MDR1"/>
    <property type="match status" value="1"/>
</dbReference>
<dbReference type="SUPFAM" id="SSF51735">
    <property type="entry name" value="NAD(P)-binding Rossmann-fold domains"/>
    <property type="match status" value="1"/>
</dbReference>
<dbReference type="SMART" id="SM00829">
    <property type="entry name" value="PKS_ER"/>
    <property type="match status" value="1"/>
</dbReference>
<dbReference type="PANTHER" id="PTHR11695:SF648">
    <property type="entry name" value="ZINC-BINDING OXIDOREDUCTASE"/>
    <property type="match status" value="1"/>
</dbReference>
<evidence type="ECO:0000259" key="1">
    <source>
        <dbReference type="SMART" id="SM00829"/>
    </source>
</evidence>
<dbReference type="InterPro" id="IPR002364">
    <property type="entry name" value="Quin_OxRdtase/zeta-crystal_CS"/>
</dbReference>
<dbReference type="EMBL" id="BLAE01000010">
    <property type="protein sequence ID" value="GES08366.1"/>
    <property type="molecule type" value="Genomic_DNA"/>
</dbReference>
<dbReference type="InterPro" id="IPR036291">
    <property type="entry name" value="NAD(P)-bd_dom_sf"/>
</dbReference>
<dbReference type="InterPro" id="IPR050700">
    <property type="entry name" value="YIM1/Zinc_Alcohol_DH_Fams"/>
</dbReference>
<dbReference type="GO" id="GO:0016491">
    <property type="term" value="F:oxidoreductase activity"/>
    <property type="evidence" value="ECO:0007669"/>
    <property type="project" value="InterPro"/>
</dbReference>
<dbReference type="InterPro" id="IPR011032">
    <property type="entry name" value="GroES-like_sf"/>
</dbReference>
<sequence>MKAIRYYSYGSPEVVLRLQDVDVPAVNDDEVLIRVRAASVNPLDWHFMRGKPYIARTQFGLFRPKTCGMGGDLAGHVEAVGRNVTKFQPGDEVFGGRGVGLVDRAASFAEYASLPENGMLAKKPANLTFEQAASVPVAALSALQALRDKGRIQAGHKVLVNGAAGGVGTFAVQIAKALGAEVTGVCSTPNVEMVLSIGADQVIDYTKEDFTRTGQRYDVLVDLVGNRTPAESRRALAHRGILVGAAPAKGQWAGPVIGVLKLIVLSRIVSQTMVSFLARESQDDLTVLSGLLEAGKIAPVIDRTYQLNEVPEAIAYLEKGHARGKVVVIV</sequence>